<dbReference type="Gene3D" id="3.40.50.150">
    <property type="entry name" value="Vaccinia Virus protein VP39"/>
    <property type="match status" value="1"/>
</dbReference>
<comment type="caution">
    <text evidence="3">The sequence shown here is derived from an EMBL/GenBank/DDBJ whole genome shotgun (WGS) entry which is preliminary data.</text>
</comment>
<feature type="transmembrane region" description="Helical" evidence="1">
    <location>
        <begin position="32"/>
        <end position="55"/>
    </location>
</feature>
<dbReference type="InterPro" id="IPR029063">
    <property type="entry name" value="SAM-dependent_MTases_sf"/>
</dbReference>
<accession>A0A1Y2CYC8</accession>
<keyword evidence="1" id="KW-0472">Membrane</keyword>
<organism evidence="3 4">
    <name type="scientific">Rhizoclosmatium globosum</name>
    <dbReference type="NCBI Taxonomy" id="329046"/>
    <lineage>
        <taxon>Eukaryota</taxon>
        <taxon>Fungi</taxon>
        <taxon>Fungi incertae sedis</taxon>
        <taxon>Chytridiomycota</taxon>
        <taxon>Chytridiomycota incertae sedis</taxon>
        <taxon>Chytridiomycetes</taxon>
        <taxon>Chytridiales</taxon>
        <taxon>Chytriomycetaceae</taxon>
        <taxon>Rhizoclosmatium</taxon>
    </lineage>
</organism>
<dbReference type="PANTHER" id="PTHR47473:SF1">
    <property type="entry name" value="METHYLTRANSFERASE DOMAIN-CONTAINING PROTEIN"/>
    <property type="match status" value="1"/>
</dbReference>
<dbReference type="Pfam" id="PF11899">
    <property type="entry name" value="DUF3419"/>
    <property type="match status" value="1"/>
</dbReference>
<proteinExistence type="predicted"/>
<dbReference type="InterPro" id="IPR041698">
    <property type="entry name" value="Methyltransf_25"/>
</dbReference>
<protein>
    <recommendedName>
        <fullName evidence="2">Methyltransferase domain-containing protein</fullName>
    </recommendedName>
</protein>
<sequence length="647" mass="72929">MVPFIASDWVPKASFLGELKESLGGGISGTSVAVALAVLGVAAVVFGTAGGSLYLRFAYNCFIKPFLKKKANGLDSSEHQNRLEAFYEGQADIYDETRRRLLRGRSTMLKLCAAQLAQFYPVRFANDFKTGKAGESVTDPSVLPSPPISPSLLANNNKRYAWIDVGGGTGANIEMMNQFFPIRNFDKVYLVDITPSLCKVAEERFRRLGWTNVTVICMDATKFTVPKEDGEDLEIALMTMSYSLSMIEQFFPIVDGLVNVLSPTGIFGVADFYVSSKRSSDPTRQLSWLSRWFWSIWFDADNIYLHHSRRDYLEHKFKTVKTLSGKNRSMFPLVAIPYYVWIGAQHGANLPALSDSIDDTDSIAEEEEAEAQKALAAPIKGSHVSSDHVHGQGLRWRQPFDPALIPRFSTYIYAFAWEDPRTDLEFLDLTPDDRMLIITSGGCNALEYAAKVGPARIHCVDLNPCQNNMLELKLAGISSLQYADFWRLFGEGEMPNFSNVLDTHFSPYLSPYAYHFWKETAGFKNLFKTGCSGLAIRIFQFVSKARGLQGAVERMCNADTIEEQNNIWEKEIRPHFLSKWLIMLLNNDRFLWGALGVPPAQMQMLLEEGEPLSFFSFVFFCPSVCTVSLRWLERGVSMYRLHYPDQT</sequence>
<dbReference type="PANTHER" id="PTHR47473">
    <property type="entry name" value="BTA1P"/>
    <property type="match status" value="1"/>
</dbReference>
<evidence type="ECO:0000313" key="4">
    <source>
        <dbReference type="Proteomes" id="UP000193642"/>
    </source>
</evidence>
<dbReference type="InterPro" id="IPR021829">
    <property type="entry name" value="DUF3419"/>
</dbReference>
<name>A0A1Y2CYC8_9FUNG</name>
<gene>
    <name evidence="3" type="ORF">BCR33DRAFT_712426</name>
</gene>
<dbReference type="AlphaFoldDB" id="A0A1Y2CYC8"/>
<keyword evidence="1" id="KW-1133">Transmembrane helix</keyword>
<dbReference type="OrthoDB" id="10253390at2759"/>
<dbReference type="STRING" id="329046.A0A1Y2CYC8"/>
<dbReference type="SUPFAM" id="SSF53335">
    <property type="entry name" value="S-adenosyl-L-methionine-dependent methyltransferases"/>
    <property type="match status" value="2"/>
</dbReference>
<dbReference type="EMBL" id="MCGO01000005">
    <property type="protein sequence ID" value="ORY51345.1"/>
    <property type="molecule type" value="Genomic_DNA"/>
</dbReference>
<evidence type="ECO:0000259" key="2">
    <source>
        <dbReference type="Pfam" id="PF13649"/>
    </source>
</evidence>
<dbReference type="Pfam" id="PF13649">
    <property type="entry name" value="Methyltransf_25"/>
    <property type="match status" value="1"/>
</dbReference>
<keyword evidence="1" id="KW-0812">Transmembrane</keyword>
<evidence type="ECO:0000256" key="1">
    <source>
        <dbReference type="SAM" id="Phobius"/>
    </source>
</evidence>
<feature type="domain" description="Methyltransferase" evidence="2">
    <location>
        <begin position="164"/>
        <end position="265"/>
    </location>
</feature>
<keyword evidence="4" id="KW-1185">Reference proteome</keyword>
<dbReference type="Proteomes" id="UP000193642">
    <property type="component" value="Unassembled WGS sequence"/>
</dbReference>
<reference evidence="3 4" key="1">
    <citation type="submission" date="2016-07" db="EMBL/GenBank/DDBJ databases">
        <title>Pervasive Adenine N6-methylation of Active Genes in Fungi.</title>
        <authorList>
            <consortium name="DOE Joint Genome Institute"/>
            <person name="Mondo S.J."/>
            <person name="Dannebaum R.O."/>
            <person name="Kuo R.C."/>
            <person name="Labutti K."/>
            <person name="Haridas S."/>
            <person name="Kuo A."/>
            <person name="Salamov A."/>
            <person name="Ahrendt S.R."/>
            <person name="Lipzen A."/>
            <person name="Sullivan W."/>
            <person name="Andreopoulos W.B."/>
            <person name="Clum A."/>
            <person name="Lindquist E."/>
            <person name="Daum C."/>
            <person name="Ramamoorthy G.K."/>
            <person name="Gryganskyi A."/>
            <person name="Culley D."/>
            <person name="Magnuson J.K."/>
            <person name="James T.Y."/>
            <person name="O'Malley M.A."/>
            <person name="Stajich J.E."/>
            <person name="Spatafora J.W."/>
            <person name="Visel A."/>
            <person name="Grigoriev I.V."/>
        </authorList>
    </citation>
    <scope>NUCLEOTIDE SEQUENCE [LARGE SCALE GENOMIC DNA]</scope>
    <source>
        <strain evidence="3 4">JEL800</strain>
    </source>
</reference>
<dbReference type="CDD" id="cd02440">
    <property type="entry name" value="AdoMet_MTases"/>
    <property type="match status" value="1"/>
</dbReference>
<evidence type="ECO:0000313" key="3">
    <source>
        <dbReference type="EMBL" id="ORY51345.1"/>
    </source>
</evidence>